<dbReference type="SMART" id="SM00028">
    <property type="entry name" value="TPR"/>
    <property type="match status" value="3"/>
</dbReference>
<feature type="signal peptide" evidence="1">
    <location>
        <begin position="1"/>
        <end position="27"/>
    </location>
</feature>
<keyword evidence="3" id="KW-1185">Reference proteome</keyword>
<gene>
    <name evidence="2" type="ORF">SAMN05877831_104100</name>
</gene>
<name>A0A285SCH9_9RHOB</name>
<reference evidence="3" key="1">
    <citation type="submission" date="2017-08" db="EMBL/GenBank/DDBJ databases">
        <authorList>
            <person name="Varghese N."/>
            <person name="Submissions S."/>
        </authorList>
    </citation>
    <scope>NUCLEOTIDE SEQUENCE [LARGE SCALE GENOMIC DNA]</scope>
    <source>
        <strain evidence="3">JA276</strain>
    </source>
</reference>
<dbReference type="InterPro" id="IPR011990">
    <property type="entry name" value="TPR-like_helical_dom_sf"/>
</dbReference>
<dbReference type="OrthoDB" id="9815010at2"/>
<organism evidence="2 3">
    <name type="scientific">Rhodobacter maris</name>
    <dbReference type="NCBI Taxonomy" id="446682"/>
    <lineage>
        <taxon>Bacteria</taxon>
        <taxon>Pseudomonadati</taxon>
        <taxon>Pseudomonadota</taxon>
        <taxon>Alphaproteobacteria</taxon>
        <taxon>Rhodobacterales</taxon>
        <taxon>Rhodobacter group</taxon>
        <taxon>Rhodobacter</taxon>
    </lineage>
</organism>
<dbReference type="Proteomes" id="UP000219111">
    <property type="component" value="Unassembled WGS sequence"/>
</dbReference>
<dbReference type="Gene3D" id="1.25.40.10">
    <property type="entry name" value="Tetratricopeptide repeat domain"/>
    <property type="match status" value="1"/>
</dbReference>
<proteinExistence type="predicted"/>
<evidence type="ECO:0000256" key="1">
    <source>
        <dbReference type="SAM" id="SignalP"/>
    </source>
</evidence>
<keyword evidence="1" id="KW-0732">Signal</keyword>
<feature type="chain" id="PRO_5013171241" evidence="1">
    <location>
        <begin position="28"/>
        <end position="186"/>
    </location>
</feature>
<dbReference type="EMBL" id="OBMT01000004">
    <property type="protein sequence ID" value="SOC05053.1"/>
    <property type="molecule type" value="Genomic_DNA"/>
</dbReference>
<dbReference type="RefSeq" id="WP_097069671.1">
    <property type="nucleotide sequence ID" value="NZ_OBMT01000004.1"/>
</dbReference>
<dbReference type="InterPro" id="IPR019734">
    <property type="entry name" value="TPR_rpt"/>
</dbReference>
<dbReference type="SUPFAM" id="SSF48452">
    <property type="entry name" value="TPR-like"/>
    <property type="match status" value="1"/>
</dbReference>
<evidence type="ECO:0000313" key="2">
    <source>
        <dbReference type="EMBL" id="SOC05053.1"/>
    </source>
</evidence>
<protein>
    <submittedName>
        <fullName evidence="2">Uncharacterized protein</fullName>
    </submittedName>
</protein>
<sequence>MKRLALQNKCIVAALAVFVNLASPADAETAGLERAFAELADPDYAGWERAESDIRRAWSRSGSASMDLLLKRGEAALDAGDLGAAIEHLTALTDHDPDFAEGFNARATAYAMAGLYGPSMADIAQVLRLEPRHWGALAGLGGMLADMGETGRALAAYRASFALNPHQQDVKDAIARLQKELAGITL</sequence>
<evidence type="ECO:0000313" key="3">
    <source>
        <dbReference type="Proteomes" id="UP000219111"/>
    </source>
</evidence>
<dbReference type="AlphaFoldDB" id="A0A285SCH9"/>
<accession>A0A285SCH9</accession>